<dbReference type="PANTHER" id="PTHR43498">
    <property type="entry name" value="FERREDOXIN:COB-COM HETERODISULFIDE REDUCTASE SUBUNIT A"/>
    <property type="match status" value="1"/>
</dbReference>
<keyword evidence="2" id="KW-0479">Metal-binding</keyword>
<dbReference type="GO" id="GO:0016491">
    <property type="term" value="F:oxidoreductase activity"/>
    <property type="evidence" value="ECO:0007669"/>
    <property type="project" value="UniProtKB-KW"/>
</dbReference>
<dbReference type="GO" id="GO:0046872">
    <property type="term" value="F:metal ion binding"/>
    <property type="evidence" value="ECO:0007669"/>
    <property type="project" value="UniProtKB-KW"/>
</dbReference>
<keyword evidence="3" id="KW-0560">Oxidoreductase</keyword>
<reference evidence="7" key="1">
    <citation type="submission" date="2011-02" db="EMBL/GenBank/DDBJ databases">
        <title>The complete genome of Planctomyces brasiliensis DSM 5305.</title>
        <authorList>
            <person name="Lucas S."/>
            <person name="Copeland A."/>
            <person name="Lapidus A."/>
            <person name="Bruce D."/>
            <person name="Goodwin L."/>
            <person name="Pitluck S."/>
            <person name="Kyrpides N."/>
            <person name="Mavromatis K."/>
            <person name="Pagani I."/>
            <person name="Ivanova N."/>
            <person name="Ovchinnikova G."/>
            <person name="Lu M."/>
            <person name="Detter J.C."/>
            <person name="Han C."/>
            <person name="Land M."/>
            <person name="Hauser L."/>
            <person name="Markowitz V."/>
            <person name="Cheng J.-F."/>
            <person name="Hugenholtz P."/>
            <person name="Woyke T."/>
            <person name="Wu D."/>
            <person name="Tindall B."/>
            <person name="Pomrenke H.G."/>
            <person name="Brambilla E."/>
            <person name="Klenk H.-P."/>
            <person name="Eisen J.A."/>
        </authorList>
    </citation>
    <scope>NUCLEOTIDE SEQUENCE [LARGE SCALE GENOMIC DNA]</scope>
    <source>
        <strain evidence="7">ATCC 49424 / DSM 5305 / JCM 21570 / NBRC 103401 / IFAM 1448</strain>
    </source>
</reference>
<keyword evidence="7" id="KW-1185">Reference proteome</keyword>
<dbReference type="RefSeq" id="WP_013627835.1">
    <property type="nucleotide sequence ID" value="NC_015174.1"/>
</dbReference>
<dbReference type="GO" id="GO:0016829">
    <property type="term" value="F:lyase activity"/>
    <property type="evidence" value="ECO:0007669"/>
    <property type="project" value="UniProtKB-KW"/>
</dbReference>
<evidence type="ECO:0000256" key="4">
    <source>
        <dbReference type="ARBA" id="ARBA00023004"/>
    </source>
</evidence>
<dbReference type="PRINTS" id="PR00411">
    <property type="entry name" value="PNDRDTASEI"/>
</dbReference>
<keyword evidence="5" id="KW-0411">Iron-sulfur</keyword>
<evidence type="ECO:0000256" key="5">
    <source>
        <dbReference type="ARBA" id="ARBA00023014"/>
    </source>
</evidence>
<dbReference type="HOGENOM" id="CLU_025277_0_0_0"/>
<keyword evidence="6" id="KW-0456">Lyase</keyword>
<sequence>MLLSELITRRGLLAVLYLLTLSVAAVDRVAAADGDLSADVVILSGSEAGFTAAIQAARMGKTVLLIEPTGHPGGMAVEGIAGDIKHNNQTVVTGLAREFYRQIDDHYGRTGPELRGVPSYEPHAAEAVIEKMLAAQAERVTIVRGQRIREGAAGVEKDGAQLTAVVLEDGRRLAGQVFIDASIEGHLLHFAGVSTVTGREGNAAHSETLNGVRGESRHRNFTLRIDPYIEPGNPASGLIATVQQGALEPPGSSDPHIMGFCFRLCLTRKPELMVPIEQPIGYRPEDYEIYRRYFAAGGKLFSPSGRLPNGKTDLGSWHDLSANLYGENVGYPDGSYAEQDAIVQNHERFTRGLIWFLQNDPDVPDSERRKWAGWGLCRDEFPDNNHWPRRLYIRSARRMVSDFVHTEHHMVWPDPKPVEDPVTLAWWPADMHHARRIVRDGAVYNEGFVYGDGGWSPFGVSYRALTPKRNEATNLITPTCPSSTYVAYGGIRILCTFMMLGQATGTAAALAIDEDIPVQDLNYPQLQSRLKQDGLILELPENANWDGRKKIKY</sequence>
<evidence type="ECO:0000256" key="3">
    <source>
        <dbReference type="ARBA" id="ARBA00023002"/>
    </source>
</evidence>
<name>F0SQS7_RUBBR</name>
<dbReference type="STRING" id="756272.Plabr_1496"/>
<evidence type="ECO:0000313" key="6">
    <source>
        <dbReference type="EMBL" id="ADY59107.1"/>
    </source>
</evidence>
<dbReference type="EMBL" id="CP002546">
    <property type="protein sequence ID" value="ADY59107.1"/>
    <property type="molecule type" value="Genomic_DNA"/>
</dbReference>
<organism evidence="6 7">
    <name type="scientific">Rubinisphaera brasiliensis (strain ATCC 49424 / DSM 5305 / JCM 21570 / IAM 15109 / NBRC 103401 / IFAM 1448)</name>
    <name type="common">Planctomyces brasiliensis</name>
    <dbReference type="NCBI Taxonomy" id="756272"/>
    <lineage>
        <taxon>Bacteria</taxon>
        <taxon>Pseudomonadati</taxon>
        <taxon>Planctomycetota</taxon>
        <taxon>Planctomycetia</taxon>
        <taxon>Planctomycetales</taxon>
        <taxon>Planctomycetaceae</taxon>
        <taxon>Rubinisphaera</taxon>
    </lineage>
</organism>
<dbReference type="Pfam" id="PF12831">
    <property type="entry name" value="FAD_oxidored"/>
    <property type="match status" value="1"/>
</dbReference>
<dbReference type="KEGG" id="pbs:Plabr_1496"/>
<dbReference type="InterPro" id="IPR039650">
    <property type="entry name" value="HdrA-like"/>
</dbReference>
<dbReference type="SUPFAM" id="SSF51905">
    <property type="entry name" value="FAD/NAD(P)-binding domain"/>
    <property type="match status" value="1"/>
</dbReference>
<dbReference type="AlphaFoldDB" id="F0SQS7"/>
<keyword evidence="1" id="KW-0004">4Fe-4S</keyword>
<proteinExistence type="predicted"/>
<dbReference type="eggNOG" id="COG0492">
    <property type="taxonomic scope" value="Bacteria"/>
</dbReference>
<keyword evidence="4" id="KW-0408">Iron</keyword>
<protein>
    <submittedName>
        <fullName evidence="6">Xanthan lyase</fullName>
    </submittedName>
</protein>
<dbReference type="PANTHER" id="PTHR43498:SF1">
    <property type="entry name" value="COB--COM HETERODISULFIDE REDUCTASE IRON-SULFUR SUBUNIT A"/>
    <property type="match status" value="1"/>
</dbReference>
<dbReference type="InterPro" id="IPR036188">
    <property type="entry name" value="FAD/NAD-bd_sf"/>
</dbReference>
<dbReference type="Gene3D" id="3.50.50.60">
    <property type="entry name" value="FAD/NAD(P)-binding domain"/>
    <property type="match status" value="1"/>
</dbReference>
<evidence type="ECO:0000313" key="7">
    <source>
        <dbReference type="Proteomes" id="UP000006860"/>
    </source>
</evidence>
<evidence type="ECO:0000256" key="1">
    <source>
        <dbReference type="ARBA" id="ARBA00022485"/>
    </source>
</evidence>
<dbReference type="GO" id="GO:0051539">
    <property type="term" value="F:4 iron, 4 sulfur cluster binding"/>
    <property type="evidence" value="ECO:0007669"/>
    <property type="project" value="UniProtKB-KW"/>
</dbReference>
<dbReference type="Proteomes" id="UP000006860">
    <property type="component" value="Chromosome"/>
</dbReference>
<accession>F0SQS7</accession>
<gene>
    <name evidence="6" type="ordered locus">Plabr_1496</name>
</gene>
<evidence type="ECO:0000256" key="2">
    <source>
        <dbReference type="ARBA" id="ARBA00022723"/>
    </source>
</evidence>